<evidence type="ECO:0000313" key="9">
    <source>
        <dbReference type="EMBL" id="KAK8942913.1"/>
    </source>
</evidence>
<evidence type="ECO:0000256" key="3">
    <source>
        <dbReference type="ARBA" id="ARBA00022816"/>
    </source>
</evidence>
<comment type="caution">
    <text evidence="9">The sequence shown here is derived from an EMBL/GenBank/DDBJ whole genome shotgun (WGS) entry which is preliminary data.</text>
</comment>
<sequence length="173" mass="19629">MFGRSSPGLLSYSPGSTSNEAARATLAKREKILQQLKKKLHASQQRMKTYADKKRKELQLQPVQWFSLARFEKYIAECRQWIEELEQLLLLDSEKNSLSSGSTSLQSLPNIISNVHDFFVHVAAKQRRGDQSNFIEKIVNCTSECITAHVYVAGALISHPEALRSSTYRIIDC</sequence>
<name>A0AAP0G7Q2_9ASPA</name>
<evidence type="ECO:0000256" key="4">
    <source>
        <dbReference type="ARBA" id="ARBA00022927"/>
    </source>
</evidence>
<keyword evidence="10" id="KW-1185">Reference proteome</keyword>
<gene>
    <name evidence="9" type="ORF">KSP39_PZI009184</name>
</gene>
<feature type="coiled-coil region" evidence="8">
    <location>
        <begin position="19"/>
        <end position="53"/>
    </location>
</feature>
<keyword evidence="7" id="KW-0539">Nucleus</keyword>
<dbReference type="InterPro" id="IPR024882">
    <property type="entry name" value="NUP58/p45/49"/>
</dbReference>
<keyword evidence="2" id="KW-0813">Transport</keyword>
<dbReference type="GO" id="GO:0017056">
    <property type="term" value="F:structural constituent of nuclear pore"/>
    <property type="evidence" value="ECO:0007669"/>
    <property type="project" value="InterPro"/>
</dbReference>
<dbReference type="Proteomes" id="UP001418222">
    <property type="component" value="Unassembled WGS sequence"/>
</dbReference>
<keyword evidence="3" id="KW-0509">mRNA transport</keyword>
<proteinExistence type="predicted"/>
<dbReference type="Gene3D" id="6.10.140.1350">
    <property type="match status" value="1"/>
</dbReference>
<evidence type="ECO:0000256" key="7">
    <source>
        <dbReference type="ARBA" id="ARBA00023242"/>
    </source>
</evidence>
<dbReference type="GO" id="GO:0015031">
    <property type="term" value="P:protein transport"/>
    <property type="evidence" value="ECO:0007669"/>
    <property type="project" value="UniProtKB-KW"/>
</dbReference>
<dbReference type="PANTHER" id="PTHR13437">
    <property type="entry name" value="NUCLEOPORIN P58/P45 NUCLEOPORIN-LIKE PROTEIN 1"/>
    <property type="match status" value="1"/>
</dbReference>
<evidence type="ECO:0000256" key="1">
    <source>
        <dbReference type="ARBA" id="ARBA00004567"/>
    </source>
</evidence>
<dbReference type="GO" id="GO:0051028">
    <property type="term" value="P:mRNA transport"/>
    <property type="evidence" value="ECO:0007669"/>
    <property type="project" value="UniProtKB-KW"/>
</dbReference>
<organism evidence="9 10">
    <name type="scientific">Platanthera zijinensis</name>
    <dbReference type="NCBI Taxonomy" id="2320716"/>
    <lineage>
        <taxon>Eukaryota</taxon>
        <taxon>Viridiplantae</taxon>
        <taxon>Streptophyta</taxon>
        <taxon>Embryophyta</taxon>
        <taxon>Tracheophyta</taxon>
        <taxon>Spermatophyta</taxon>
        <taxon>Magnoliopsida</taxon>
        <taxon>Liliopsida</taxon>
        <taxon>Asparagales</taxon>
        <taxon>Orchidaceae</taxon>
        <taxon>Orchidoideae</taxon>
        <taxon>Orchideae</taxon>
        <taxon>Orchidinae</taxon>
        <taxon>Platanthera</taxon>
    </lineage>
</organism>
<keyword evidence="6" id="KW-0906">Nuclear pore complex</keyword>
<keyword evidence="4" id="KW-0653">Protein transport</keyword>
<evidence type="ECO:0000256" key="5">
    <source>
        <dbReference type="ARBA" id="ARBA00023010"/>
    </source>
</evidence>
<dbReference type="EMBL" id="JBBWWQ010000007">
    <property type="protein sequence ID" value="KAK8942913.1"/>
    <property type="molecule type" value="Genomic_DNA"/>
</dbReference>
<evidence type="ECO:0000256" key="6">
    <source>
        <dbReference type="ARBA" id="ARBA00023132"/>
    </source>
</evidence>
<reference evidence="9 10" key="1">
    <citation type="journal article" date="2022" name="Nat. Plants">
        <title>Genomes of leafy and leafless Platanthera orchids illuminate the evolution of mycoheterotrophy.</title>
        <authorList>
            <person name="Li M.H."/>
            <person name="Liu K.W."/>
            <person name="Li Z."/>
            <person name="Lu H.C."/>
            <person name="Ye Q.L."/>
            <person name="Zhang D."/>
            <person name="Wang J.Y."/>
            <person name="Li Y.F."/>
            <person name="Zhong Z.M."/>
            <person name="Liu X."/>
            <person name="Yu X."/>
            <person name="Liu D.K."/>
            <person name="Tu X.D."/>
            <person name="Liu B."/>
            <person name="Hao Y."/>
            <person name="Liao X.Y."/>
            <person name="Jiang Y.T."/>
            <person name="Sun W.H."/>
            <person name="Chen J."/>
            <person name="Chen Y.Q."/>
            <person name="Ai Y."/>
            <person name="Zhai J.W."/>
            <person name="Wu S.S."/>
            <person name="Zhou Z."/>
            <person name="Hsiao Y.Y."/>
            <person name="Wu W.L."/>
            <person name="Chen Y.Y."/>
            <person name="Lin Y.F."/>
            <person name="Hsu J.L."/>
            <person name="Li C.Y."/>
            <person name="Wang Z.W."/>
            <person name="Zhao X."/>
            <person name="Zhong W.Y."/>
            <person name="Ma X.K."/>
            <person name="Ma L."/>
            <person name="Huang J."/>
            <person name="Chen G.Z."/>
            <person name="Huang M.Z."/>
            <person name="Huang L."/>
            <person name="Peng D.H."/>
            <person name="Luo Y.B."/>
            <person name="Zou S.Q."/>
            <person name="Chen S.P."/>
            <person name="Lan S."/>
            <person name="Tsai W.C."/>
            <person name="Van de Peer Y."/>
            <person name="Liu Z.J."/>
        </authorList>
    </citation>
    <scope>NUCLEOTIDE SEQUENCE [LARGE SCALE GENOMIC DNA]</scope>
    <source>
        <strain evidence="9">Lor287</strain>
    </source>
</reference>
<dbReference type="GO" id="GO:0005643">
    <property type="term" value="C:nuclear pore"/>
    <property type="evidence" value="ECO:0007669"/>
    <property type="project" value="UniProtKB-SubCell"/>
</dbReference>
<protein>
    <submittedName>
        <fullName evidence="9">Uncharacterized protein</fullName>
    </submittedName>
</protein>
<dbReference type="PANTHER" id="PTHR13437:SF2">
    <property type="entry name" value="NUCLEOPORIN P58_P45"/>
    <property type="match status" value="1"/>
</dbReference>
<evidence type="ECO:0000256" key="8">
    <source>
        <dbReference type="SAM" id="Coils"/>
    </source>
</evidence>
<comment type="subcellular location">
    <subcellularLocation>
        <location evidence="1">Nucleus</location>
        <location evidence="1">Nuclear pore complex</location>
    </subcellularLocation>
</comment>
<keyword evidence="5" id="KW-0811">Translocation</keyword>
<dbReference type="GO" id="GO:0008139">
    <property type="term" value="F:nuclear localization sequence binding"/>
    <property type="evidence" value="ECO:0007669"/>
    <property type="project" value="InterPro"/>
</dbReference>
<evidence type="ECO:0000256" key="2">
    <source>
        <dbReference type="ARBA" id="ARBA00022448"/>
    </source>
</evidence>
<dbReference type="AlphaFoldDB" id="A0AAP0G7Q2"/>
<evidence type="ECO:0000313" key="10">
    <source>
        <dbReference type="Proteomes" id="UP001418222"/>
    </source>
</evidence>
<accession>A0AAP0G7Q2</accession>
<keyword evidence="8" id="KW-0175">Coiled coil</keyword>